<gene>
    <name evidence="2" type="ORF">EDD77_11548</name>
</gene>
<evidence type="ECO:0000256" key="1">
    <source>
        <dbReference type="SAM" id="MobiDB-lite"/>
    </source>
</evidence>
<name>A0A4R1QPW1_9FIRM</name>
<dbReference type="AlphaFoldDB" id="A0A4R1QPW1"/>
<comment type="caution">
    <text evidence="2">The sequence shown here is derived from an EMBL/GenBank/DDBJ whole genome shotgun (WGS) entry which is preliminary data.</text>
</comment>
<reference evidence="2 3" key="1">
    <citation type="submission" date="2019-03" db="EMBL/GenBank/DDBJ databases">
        <title>Genomic Encyclopedia of Type Strains, Phase IV (KMG-IV): sequencing the most valuable type-strain genomes for metagenomic binning, comparative biology and taxonomic classification.</title>
        <authorList>
            <person name="Goeker M."/>
        </authorList>
    </citation>
    <scope>NUCLEOTIDE SEQUENCE [LARGE SCALE GENOMIC DNA]</scope>
    <source>
        <strain evidence="2 3">DSM 100451</strain>
    </source>
</reference>
<dbReference type="EMBL" id="SLUM01000015">
    <property type="protein sequence ID" value="TCL55788.1"/>
    <property type="molecule type" value="Genomic_DNA"/>
</dbReference>
<protein>
    <submittedName>
        <fullName evidence="2">Uncharacterized protein</fullName>
    </submittedName>
</protein>
<sequence length="51" mass="5910">MKAKKKRQESVAKKKQTAESWQQYQKPSKSIGVCNPMIRVHAVPRRARRGC</sequence>
<evidence type="ECO:0000313" key="3">
    <source>
        <dbReference type="Proteomes" id="UP000295184"/>
    </source>
</evidence>
<accession>A0A4R1QPW1</accession>
<evidence type="ECO:0000313" key="2">
    <source>
        <dbReference type="EMBL" id="TCL55788.1"/>
    </source>
</evidence>
<dbReference type="Proteomes" id="UP000295184">
    <property type="component" value="Unassembled WGS sequence"/>
</dbReference>
<dbReference type="STRING" id="1650663.GCA_001486665_02355"/>
<feature type="region of interest" description="Disordered" evidence="1">
    <location>
        <begin position="1"/>
        <end position="28"/>
    </location>
</feature>
<feature type="compositionally biased region" description="Polar residues" evidence="1">
    <location>
        <begin position="18"/>
        <end position="28"/>
    </location>
</feature>
<organism evidence="2 3">
    <name type="scientific">Allofournierella massiliensis</name>
    <dbReference type="NCBI Taxonomy" id="1650663"/>
    <lineage>
        <taxon>Bacteria</taxon>
        <taxon>Bacillati</taxon>
        <taxon>Bacillota</taxon>
        <taxon>Clostridia</taxon>
        <taxon>Eubacteriales</taxon>
        <taxon>Oscillospiraceae</taxon>
        <taxon>Allofournierella</taxon>
    </lineage>
</organism>
<proteinExistence type="predicted"/>